<proteinExistence type="inferred from homology"/>
<evidence type="ECO:0000256" key="5">
    <source>
        <dbReference type="ARBA" id="ARBA00023163"/>
    </source>
</evidence>
<reference evidence="9 13" key="3">
    <citation type="submission" date="2023-06" db="EMBL/GenBank/DDBJ databases">
        <title>Acute promotion of culturable opportunistic pathogens and persistent increase of antibiotic resistance following antibiotic exposure in mouse gut microbiota.</title>
        <authorList>
            <person name="Li L."/>
            <person name="Wang B."/>
            <person name="Sun Y."/>
            <person name="Wang M."/>
            <person name="Xu H."/>
        </authorList>
    </citation>
    <scope>NUCLEOTIDE SEQUENCE [LARGE SCALE GENOMIC DNA]</scope>
    <source>
        <strain evidence="9 13">CRI2_2</strain>
    </source>
</reference>
<dbReference type="InterPro" id="IPR036388">
    <property type="entry name" value="WH-like_DNA-bd_sf"/>
</dbReference>
<keyword evidence="4" id="KW-0238">DNA-binding</keyword>
<reference evidence="10 11" key="1">
    <citation type="submission" date="2020-03" db="EMBL/GenBank/DDBJ databases">
        <title>Characterization of ganglioside-mimicking enterococci.</title>
        <authorList>
            <person name="Patry R.T."/>
            <person name="Nothaft H."/>
            <person name="Bridger R."/>
            <person name="Shajahan A."/>
            <person name="Huynh S."/>
            <person name="Sanchez S."/>
            <person name="Azadi P."/>
            <person name="Cooper K."/>
            <person name="Miller W.G."/>
            <person name="Parker C.T."/>
            <person name="Wells L."/>
            <person name="Szymanski C.M."/>
        </authorList>
    </citation>
    <scope>NUCLEOTIDE SEQUENCE [LARGE SCALE GENOMIC DNA]</scope>
    <source>
        <strain evidence="10 11">EGM181</strain>
    </source>
</reference>
<dbReference type="Gene3D" id="1.10.1740.10">
    <property type="match status" value="1"/>
</dbReference>
<accession>A0A2K3QTU7</accession>
<protein>
    <submittedName>
        <fullName evidence="8">Sigma-70 family RNA polymerase sigma factor</fullName>
    </submittedName>
</protein>
<feature type="domain" description="RNA polymerase sigma factor 70 region 4 type 2" evidence="7">
    <location>
        <begin position="121"/>
        <end position="167"/>
    </location>
</feature>
<evidence type="ECO:0000256" key="2">
    <source>
        <dbReference type="ARBA" id="ARBA00023015"/>
    </source>
</evidence>
<dbReference type="Proteomes" id="UP000516696">
    <property type="component" value="Chromosome"/>
</dbReference>
<sequence>MNDHQMIHLIKNKDYTGLEQLIDSYGSSILMTIHRILQAPHEQSEWSDVANEVFYEIWQKIEAYDPEKSSFITWILLITRSRGIDRKRKLNKAFQQESIEEYQELAITESPLSEEEFLIWLEELSQVDQQIFLLYYFYQESPEEIAQQLDLQTTAIYNHLSRGRKLLKKIWKERMNRDEF</sequence>
<dbReference type="EMBL" id="JASUBT010000009">
    <property type="protein sequence ID" value="MDL4936625.1"/>
    <property type="molecule type" value="Genomic_DNA"/>
</dbReference>
<evidence type="ECO:0000313" key="10">
    <source>
        <dbReference type="EMBL" id="QOG27540.1"/>
    </source>
</evidence>
<evidence type="ECO:0000256" key="3">
    <source>
        <dbReference type="ARBA" id="ARBA00023082"/>
    </source>
</evidence>
<evidence type="ECO:0000259" key="6">
    <source>
        <dbReference type="Pfam" id="PF04542"/>
    </source>
</evidence>
<dbReference type="InterPro" id="IPR007627">
    <property type="entry name" value="RNA_pol_sigma70_r2"/>
</dbReference>
<dbReference type="InterPro" id="IPR013324">
    <property type="entry name" value="RNA_pol_sigma_r3/r4-like"/>
</dbReference>
<evidence type="ECO:0000313" key="8">
    <source>
        <dbReference type="EMBL" id="MBA0973721.1"/>
    </source>
</evidence>
<dbReference type="Proteomes" id="UP000571857">
    <property type="component" value="Unassembled WGS sequence"/>
</dbReference>
<dbReference type="InterPro" id="IPR013325">
    <property type="entry name" value="RNA_pol_sigma_r2"/>
</dbReference>
<evidence type="ECO:0000256" key="4">
    <source>
        <dbReference type="ARBA" id="ARBA00023125"/>
    </source>
</evidence>
<reference evidence="8 12" key="2">
    <citation type="submission" date="2020-06" db="EMBL/GenBank/DDBJ databases">
        <title>Crossreactivity between MHC class I-restricted antigens from cancer cells and an enterococcal bacteriophage.</title>
        <authorList>
            <person name="Fluckiger A."/>
            <person name="Daillere R."/>
            <person name="Sassi M."/>
            <person name="Cattoir V."/>
            <person name="Kroemer G."/>
            <person name="Zitvogel L."/>
        </authorList>
    </citation>
    <scope>NUCLEOTIDE SEQUENCE [LARGE SCALE GENOMIC DNA]</scope>
    <source>
        <strain evidence="8 12">EG4</strain>
    </source>
</reference>
<dbReference type="EMBL" id="JABXJK010000075">
    <property type="protein sequence ID" value="MBA0973721.1"/>
    <property type="molecule type" value="Genomic_DNA"/>
</dbReference>
<keyword evidence="3" id="KW-0731">Sigma factor</keyword>
<evidence type="ECO:0000259" key="7">
    <source>
        <dbReference type="Pfam" id="PF08281"/>
    </source>
</evidence>
<organism evidence="8 12">
    <name type="scientific">Enterococcus gallinarum</name>
    <dbReference type="NCBI Taxonomy" id="1353"/>
    <lineage>
        <taxon>Bacteria</taxon>
        <taxon>Bacillati</taxon>
        <taxon>Bacillota</taxon>
        <taxon>Bacilli</taxon>
        <taxon>Lactobacillales</taxon>
        <taxon>Enterococcaceae</taxon>
        <taxon>Enterococcus</taxon>
    </lineage>
</organism>
<dbReference type="GeneID" id="93224311"/>
<evidence type="ECO:0000313" key="9">
    <source>
        <dbReference type="EMBL" id="MDL4936625.1"/>
    </source>
</evidence>
<feature type="domain" description="RNA polymerase sigma-70 region 2" evidence="6">
    <location>
        <begin position="25"/>
        <end position="91"/>
    </location>
</feature>
<keyword evidence="2" id="KW-0805">Transcription regulation</keyword>
<dbReference type="GO" id="GO:0006352">
    <property type="term" value="P:DNA-templated transcription initiation"/>
    <property type="evidence" value="ECO:0007669"/>
    <property type="project" value="InterPro"/>
</dbReference>
<dbReference type="Gene3D" id="1.10.10.10">
    <property type="entry name" value="Winged helix-like DNA-binding domain superfamily/Winged helix DNA-binding domain"/>
    <property type="match status" value="1"/>
</dbReference>
<keyword evidence="5" id="KW-0804">Transcription</keyword>
<dbReference type="PANTHER" id="PTHR43133">
    <property type="entry name" value="RNA POLYMERASE ECF-TYPE SIGMA FACTO"/>
    <property type="match status" value="1"/>
</dbReference>
<dbReference type="SUPFAM" id="SSF88946">
    <property type="entry name" value="Sigma2 domain of RNA polymerase sigma factors"/>
    <property type="match status" value="1"/>
</dbReference>
<dbReference type="PANTHER" id="PTHR43133:SF8">
    <property type="entry name" value="RNA POLYMERASE SIGMA FACTOR HI_1459-RELATED"/>
    <property type="match status" value="1"/>
</dbReference>
<evidence type="ECO:0000256" key="1">
    <source>
        <dbReference type="ARBA" id="ARBA00010641"/>
    </source>
</evidence>
<evidence type="ECO:0000313" key="13">
    <source>
        <dbReference type="Proteomes" id="UP001241571"/>
    </source>
</evidence>
<dbReference type="Pfam" id="PF08281">
    <property type="entry name" value="Sigma70_r4_2"/>
    <property type="match status" value="1"/>
</dbReference>
<dbReference type="NCBIfam" id="TIGR02937">
    <property type="entry name" value="sigma70-ECF"/>
    <property type="match status" value="1"/>
</dbReference>
<dbReference type="InterPro" id="IPR039425">
    <property type="entry name" value="RNA_pol_sigma-70-like"/>
</dbReference>
<dbReference type="SUPFAM" id="SSF88659">
    <property type="entry name" value="Sigma3 and sigma4 domains of RNA polymerase sigma factors"/>
    <property type="match status" value="1"/>
</dbReference>
<dbReference type="Pfam" id="PF04542">
    <property type="entry name" value="Sigma70_r2"/>
    <property type="match status" value="1"/>
</dbReference>
<name>A0A2K3QTU7_ENTGA</name>
<dbReference type="AlphaFoldDB" id="A0A2K3QTU7"/>
<evidence type="ECO:0000313" key="12">
    <source>
        <dbReference type="Proteomes" id="UP000571857"/>
    </source>
</evidence>
<dbReference type="InterPro" id="IPR013249">
    <property type="entry name" value="RNA_pol_sigma70_r4_t2"/>
</dbReference>
<comment type="similarity">
    <text evidence="1">Belongs to the sigma-70 factor family. ECF subfamily.</text>
</comment>
<dbReference type="InterPro" id="IPR014284">
    <property type="entry name" value="RNA_pol_sigma-70_dom"/>
</dbReference>
<dbReference type="Proteomes" id="UP001241571">
    <property type="component" value="Unassembled WGS sequence"/>
</dbReference>
<evidence type="ECO:0000313" key="11">
    <source>
        <dbReference type="Proteomes" id="UP000516696"/>
    </source>
</evidence>
<gene>
    <name evidence="10" type="ORF">EGM181_09885</name>
    <name evidence="8" type="ORF">HWH42_14205</name>
    <name evidence="9" type="ORF">QRX88_12930</name>
</gene>
<dbReference type="RefSeq" id="WP_103300851.1">
    <property type="nucleotide sequence ID" value="NZ_BSYC01000001.1"/>
</dbReference>
<dbReference type="EMBL" id="CP050485">
    <property type="protein sequence ID" value="QOG27540.1"/>
    <property type="molecule type" value="Genomic_DNA"/>
</dbReference>
<dbReference type="GO" id="GO:0016987">
    <property type="term" value="F:sigma factor activity"/>
    <property type="evidence" value="ECO:0007669"/>
    <property type="project" value="UniProtKB-KW"/>
</dbReference>
<dbReference type="GO" id="GO:0003677">
    <property type="term" value="F:DNA binding"/>
    <property type="evidence" value="ECO:0007669"/>
    <property type="project" value="UniProtKB-KW"/>
</dbReference>